<feature type="region of interest" description="Disordered" evidence="1">
    <location>
        <begin position="261"/>
        <end position="320"/>
    </location>
</feature>
<protein>
    <recommendedName>
        <fullName evidence="5">LVIVD repeat-containing protein</fullName>
    </recommendedName>
</protein>
<organism evidence="3 4">
    <name type="scientific">Euzebya pacifica</name>
    <dbReference type="NCBI Taxonomy" id="1608957"/>
    <lineage>
        <taxon>Bacteria</taxon>
        <taxon>Bacillati</taxon>
        <taxon>Actinomycetota</taxon>
        <taxon>Nitriliruptoria</taxon>
        <taxon>Euzebyales</taxon>
    </lineage>
</organism>
<keyword evidence="4" id="KW-1185">Reference proteome</keyword>
<evidence type="ECO:0000313" key="4">
    <source>
        <dbReference type="Proteomes" id="UP000264006"/>
    </source>
</evidence>
<dbReference type="RefSeq" id="WP_114590399.1">
    <property type="nucleotide sequence ID" value="NZ_CP031165.1"/>
</dbReference>
<evidence type="ECO:0000313" key="3">
    <source>
        <dbReference type="EMBL" id="AXV05614.1"/>
    </source>
</evidence>
<dbReference type="KEGG" id="euz:DVS28_a0913"/>
<gene>
    <name evidence="3" type="ORF">DVS28_a0913</name>
</gene>
<evidence type="ECO:0008006" key="5">
    <source>
        <dbReference type="Google" id="ProtNLM"/>
    </source>
</evidence>
<sequence length="499" mass="53847">MRARLVVLLALLLLGSVAVPAGAIDALSAVRDETGPVDLLQLDQRVLTSDNVTYHGTIPIDSPGVGGEVVHRADLDKTFFYATGAKGLSIYDITDPALPILVSTFPFWHAQNEDVRTSADGTMVMISADGSILVPIAPLTVGITLIDVTDPALPEIVASSNDLVMGRGTNRGIAEHTSECAVDDCSVIYGRTGRIYTVDFDAGTITPIERRWNQFLDPTTGSVRETSQIHALDRDESGLVIADSTPRLVLDPLGLFEPLSTPENPAVLSIGERPENDDRLQHNNRRPGALDWTPRDPADPADAIETRTVTGRERSLSELDDRPVLREGELLIGNSESNLNTGCSEAGGLSTWSMANFDQGAEMQPLEVFRPLKGTYVDGSPLVNALGCSGHWFTIRDGVVAASWYEHGIHFFDIDMEVGTIDEVGFFQPIATEAGAAYWVDDSFVYSVDYARGIDIVSFDREAAAPSQLELDNAWLTNLGIVGSVAPNERAWCRLAATG</sequence>
<dbReference type="AlphaFoldDB" id="A0A346XTR7"/>
<dbReference type="OrthoDB" id="134501at2"/>
<proteinExistence type="predicted"/>
<dbReference type="Proteomes" id="UP000264006">
    <property type="component" value="Chromosome"/>
</dbReference>
<feature type="compositionally biased region" description="Basic and acidic residues" evidence="1">
    <location>
        <begin position="272"/>
        <end position="281"/>
    </location>
</feature>
<evidence type="ECO:0000256" key="2">
    <source>
        <dbReference type="SAM" id="SignalP"/>
    </source>
</evidence>
<feature type="signal peptide" evidence="2">
    <location>
        <begin position="1"/>
        <end position="23"/>
    </location>
</feature>
<accession>A0A346XTR7</accession>
<feature type="chain" id="PRO_5016601498" description="LVIVD repeat-containing protein" evidence="2">
    <location>
        <begin position="24"/>
        <end position="499"/>
    </location>
</feature>
<reference evidence="3 4" key="1">
    <citation type="submission" date="2018-09" db="EMBL/GenBank/DDBJ databases">
        <title>Complete genome sequence of Euzebya sp. DY32-46 isolated from seawater of Pacific Ocean.</title>
        <authorList>
            <person name="Xu L."/>
            <person name="Wu Y.-H."/>
            <person name="Xu X.-W."/>
        </authorList>
    </citation>
    <scope>NUCLEOTIDE SEQUENCE [LARGE SCALE GENOMIC DNA]</scope>
    <source>
        <strain evidence="3 4">DY32-46</strain>
    </source>
</reference>
<name>A0A346XTR7_9ACTN</name>
<feature type="compositionally biased region" description="Basic and acidic residues" evidence="1">
    <location>
        <begin position="310"/>
        <end position="320"/>
    </location>
</feature>
<dbReference type="EMBL" id="CP031165">
    <property type="protein sequence ID" value="AXV05614.1"/>
    <property type="molecule type" value="Genomic_DNA"/>
</dbReference>
<keyword evidence="2" id="KW-0732">Signal</keyword>
<evidence type="ECO:0000256" key="1">
    <source>
        <dbReference type="SAM" id="MobiDB-lite"/>
    </source>
</evidence>